<evidence type="ECO:0000256" key="3">
    <source>
        <dbReference type="ARBA" id="ARBA00022519"/>
    </source>
</evidence>
<sequence length="244" mass="25954">MELRMPAREPILNVPRAVTLSAGAMIAMQLVLSVLPLQTGLTVLLSLAMIPARYTGAAPELPGGYISAVTSFVTYMVVHGGWLHLTVNVLWMLAFGTAVARRVSTAGFFQFSILCGIAGALTHLVLHWGEVSPMVGASAAISGQMAAALRFIFFARGTPRGQIPDFAHVPLASLSETVRDGRVMGFIVFWLVLNAYFGLTGASFGTGPESEIAWEAHVGGFVCGLLIFGYFDAVRPAPDASQLR</sequence>
<dbReference type="InterPro" id="IPR022764">
    <property type="entry name" value="Peptidase_S54_rhomboid_dom"/>
</dbReference>
<reference evidence="9 10" key="1">
    <citation type="journal article" date="2016" name="Environ. Microbiol.">
        <title>New Methyloceanibacter diversity from North Sea sediments includes methanotroph containing solely the soluble methane monooxygenase.</title>
        <authorList>
            <person name="Vekeman B."/>
            <person name="Kerckhof F.M."/>
            <person name="Cremers G."/>
            <person name="de Vos P."/>
            <person name="Vandamme P."/>
            <person name="Boon N."/>
            <person name="Op den Camp H.J."/>
            <person name="Heylen K."/>
        </authorList>
    </citation>
    <scope>NUCLEOTIDE SEQUENCE [LARGE SCALE GENOMIC DNA]</scope>
    <source>
        <strain evidence="9 10">R-67176</strain>
    </source>
</reference>
<proteinExistence type="predicted"/>
<comment type="caution">
    <text evidence="9">The sequence shown here is derived from an EMBL/GenBank/DDBJ whole genome shotgun (WGS) entry which is preliminary data.</text>
</comment>
<dbReference type="InterPro" id="IPR035952">
    <property type="entry name" value="Rhomboid-like_sf"/>
</dbReference>
<accession>A0A1E3VM41</accession>
<evidence type="ECO:0000256" key="4">
    <source>
        <dbReference type="ARBA" id="ARBA00022692"/>
    </source>
</evidence>
<feature type="transmembrane region" description="Helical" evidence="7">
    <location>
        <begin position="30"/>
        <end position="52"/>
    </location>
</feature>
<dbReference type="PANTHER" id="PTHR43066">
    <property type="entry name" value="RHOMBOID-RELATED PROTEIN"/>
    <property type="match status" value="1"/>
</dbReference>
<evidence type="ECO:0000313" key="10">
    <source>
        <dbReference type="Proteomes" id="UP000094172"/>
    </source>
</evidence>
<protein>
    <recommendedName>
        <fullName evidence="8">Peptidase S54 rhomboid domain-containing protein</fullName>
    </recommendedName>
</protein>
<keyword evidence="3" id="KW-0997">Cell inner membrane</keyword>
<feature type="transmembrane region" description="Helical" evidence="7">
    <location>
        <begin position="72"/>
        <end position="95"/>
    </location>
</feature>
<feature type="transmembrane region" description="Helical" evidence="7">
    <location>
        <begin position="134"/>
        <end position="153"/>
    </location>
</feature>
<dbReference type="Pfam" id="PF01694">
    <property type="entry name" value="Rhomboid"/>
    <property type="match status" value="1"/>
</dbReference>
<feature type="transmembrane region" description="Helical" evidence="7">
    <location>
        <begin position="216"/>
        <end position="234"/>
    </location>
</feature>
<name>A0A1E3VM41_9HYPH</name>
<dbReference type="PANTHER" id="PTHR43066:SF26">
    <property type="entry name" value="RHOMBOID PROTEASE GLPG"/>
    <property type="match status" value="1"/>
</dbReference>
<evidence type="ECO:0000256" key="7">
    <source>
        <dbReference type="SAM" id="Phobius"/>
    </source>
</evidence>
<keyword evidence="4 7" id="KW-0812">Transmembrane</keyword>
<feature type="transmembrane region" description="Helical" evidence="7">
    <location>
        <begin position="183"/>
        <end position="204"/>
    </location>
</feature>
<evidence type="ECO:0000259" key="8">
    <source>
        <dbReference type="Pfam" id="PF01694"/>
    </source>
</evidence>
<dbReference type="GO" id="GO:0004252">
    <property type="term" value="F:serine-type endopeptidase activity"/>
    <property type="evidence" value="ECO:0007669"/>
    <property type="project" value="InterPro"/>
</dbReference>
<keyword evidence="6 7" id="KW-0472">Membrane</keyword>
<keyword evidence="5 7" id="KW-1133">Transmembrane helix</keyword>
<gene>
    <name evidence="9" type="ORF">AUC70_08085</name>
</gene>
<organism evidence="9 10">
    <name type="scientific">Methyloceanibacter stevinii</name>
    <dbReference type="NCBI Taxonomy" id="1774970"/>
    <lineage>
        <taxon>Bacteria</taxon>
        <taxon>Pseudomonadati</taxon>
        <taxon>Pseudomonadota</taxon>
        <taxon>Alphaproteobacteria</taxon>
        <taxon>Hyphomicrobiales</taxon>
        <taxon>Hyphomicrobiaceae</taxon>
        <taxon>Methyloceanibacter</taxon>
    </lineage>
</organism>
<keyword evidence="10" id="KW-1185">Reference proteome</keyword>
<dbReference type="GO" id="GO:0016020">
    <property type="term" value="C:membrane"/>
    <property type="evidence" value="ECO:0007669"/>
    <property type="project" value="UniProtKB-SubCell"/>
</dbReference>
<dbReference type="AlphaFoldDB" id="A0A1E3VM41"/>
<dbReference type="STRING" id="1774970.AUC70_08085"/>
<evidence type="ECO:0000313" key="9">
    <source>
        <dbReference type="EMBL" id="ODR94583.1"/>
    </source>
</evidence>
<evidence type="ECO:0000256" key="2">
    <source>
        <dbReference type="ARBA" id="ARBA00022475"/>
    </source>
</evidence>
<evidence type="ECO:0000256" key="5">
    <source>
        <dbReference type="ARBA" id="ARBA00022989"/>
    </source>
</evidence>
<evidence type="ECO:0000256" key="6">
    <source>
        <dbReference type="ARBA" id="ARBA00023136"/>
    </source>
</evidence>
<keyword evidence="2" id="KW-1003">Cell membrane</keyword>
<dbReference type="EMBL" id="LPWE01000012">
    <property type="protein sequence ID" value="ODR94583.1"/>
    <property type="molecule type" value="Genomic_DNA"/>
</dbReference>
<feature type="domain" description="Peptidase S54 rhomboid" evidence="8">
    <location>
        <begin position="69"/>
        <end position="227"/>
    </location>
</feature>
<comment type="subcellular location">
    <subcellularLocation>
        <location evidence="1">Membrane</location>
        <topology evidence="1">Multi-pass membrane protein</topology>
    </subcellularLocation>
</comment>
<dbReference type="SUPFAM" id="SSF144091">
    <property type="entry name" value="Rhomboid-like"/>
    <property type="match status" value="1"/>
</dbReference>
<evidence type="ECO:0000256" key="1">
    <source>
        <dbReference type="ARBA" id="ARBA00004141"/>
    </source>
</evidence>
<dbReference type="Gene3D" id="1.20.1540.10">
    <property type="entry name" value="Rhomboid-like"/>
    <property type="match status" value="1"/>
</dbReference>
<dbReference type="Proteomes" id="UP000094172">
    <property type="component" value="Unassembled WGS sequence"/>
</dbReference>
<feature type="transmembrane region" description="Helical" evidence="7">
    <location>
        <begin position="107"/>
        <end position="128"/>
    </location>
</feature>